<feature type="coiled-coil region" evidence="1">
    <location>
        <begin position="387"/>
        <end position="445"/>
    </location>
</feature>
<evidence type="ECO:0000313" key="3">
    <source>
        <dbReference type="EMBL" id="HEC73956.1"/>
    </source>
</evidence>
<keyword evidence="2" id="KW-1133">Transmembrane helix</keyword>
<organism evidence="3">
    <name type="scientific">Methylophaga aminisulfidivorans</name>
    <dbReference type="NCBI Taxonomy" id="230105"/>
    <lineage>
        <taxon>Bacteria</taxon>
        <taxon>Pseudomonadati</taxon>
        <taxon>Pseudomonadota</taxon>
        <taxon>Gammaproteobacteria</taxon>
        <taxon>Thiotrichales</taxon>
        <taxon>Piscirickettsiaceae</taxon>
        <taxon>Methylophaga</taxon>
    </lineage>
</organism>
<feature type="coiled-coil region" evidence="1">
    <location>
        <begin position="286"/>
        <end position="313"/>
    </location>
</feature>
<reference evidence="3" key="1">
    <citation type="journal article" date="2020" name="mSystems">
        <title>Genome- and Community-Level Interaction Insights into Carbon Utilization and Element Cycling Functions of Hydrothermarchaeota in Hydrothermal Sediment.</title>
        <authorList>
            <person name="Zhou Z."/>
            <person name="Liu Y."/>
            <person name="Xu W."/>
            <person name="Pan J."/>
            <person name="Luo Z.H."/>
            <person name="Li M."/>
        </authorList>
    </citation>
    <scope>NUCLEOTIDE SEQUENCE [LARGE SCALE GENOMIC DNA]</scope>
    <source>
        <strain evidence="3">HyVt-380</strain>
    </source>
</reference>
<comment type="caution">
    <text evidence="3">The sequence shown here is derived from an EMBL/GenBank/DDBJ whole genome shotgun (WGS) entry which is preliminary data.</text>
</comment>
<dbReference type="Proteomes" id="UP000886384">
    <property type="component" value="Unassembled WGS sequence"/>
</dbReference>
<protein>
    <submittedName>
        <fullName evidence="3">Uncharacterized protein</fullName>
    </submittedName>
</protein>
<proteinExistence type="predicted"/>
<dbReference type="AlphaFoldDB" id="A0A7C1W4U4"/>
<feature type="transmembrane region" description="Helical" evidence="2">
    <location>
        <begin position="173"/>
        <end position="195"/>
    </location>
</feature>
<name>A0A7C1W4U4_9GAMM</name>
<keyword evidence="2" id="KW-0472">Membrane</keyword>
<sequence length="575" mass="63562">MLTRAQAKAGITSRIEAFLQERRISLEIVGFEEKRQVILQNQIDLLNNEAKVLNQELASIGVSAKRRSEISLILLGILNRQKLLTSEIIKSKTAVVGLRDAFSQVLNIVSAAAGELVKFFQAIDLNKVAQLIGGFKRLFEGLKQIKGADGVGGFLRQLSDVFKLQRKEAGGGLLGTIAGIADVITKAIPVIGAFVEFGIQVGKALKQIFPNFSKVFIAGLITGNPFLLIIGGLRNAAIKMANDIRKQIKRITEDFKSGATELGATITDLEAQRARTFELERKKGGKGSARKLRAEIEAELQELRKQQKEILEGFQFDLGLRRIGAGFQSFARDVQKALKTVQEFLGAGGTLAQASEFLSLVLRDLRDTLTGDVRDAQVEVLERARDLIDLERAREELIKENEQRIRDILSEGLVERDLTVAQRKARSLAEQTDEFAKQLIELEQQIELSEALLAVERSIVDASIDLQDAEVIRGELLRLNVLTRQQEVELIQQQAEILAGITEDAGRFFLSEDLFRRLTDAGIFAGIGPRETNIIINFPLTGPGTLTQSQEELLQELLEDIFNTNPEKFGGSSPV</sequence>
<feature type="transmembrane region" description="Helical" evidence="2">
    <location>
        <begin position="215"/>
        <end position="237"/>
    </location>
</feature>
<evidence type="ECO:0000256" key="2">
    <source>
        <dbReference type="SAM" id="Phobius"/>
    </source>
</evidence>
<evidence type="ECO:0000256" key="1">
    <source>
        <dbReference type="SAM" id="Coils"/>
    </source>
</evidence>
<accession>A0A7C1W4U4</accession>
<keyword evidence="2" id="KW-0812">Transmembrane</keyword>
<gene>
    <name evidence="3" type="ORF">ENI26_06225</name>
</gene>
<dbReference type="EMBL" id="DRHY01000138">
    <property type="protein sequence ID" value="HEC73956.1"/>
    <property type="molecule type" value="Genomic_DNA"/>
</dbReference>
<keyword evidence="1" id="KW-0175">Coiled coil</keyword>